<sequence>MEGFNFFLILCFLLNSASLHPEVKHLFMSDLAPYDSPRGPEQIHISYGDTPNEMTIMWSTSNSSEFASSVVLYGLAPKNYSLKARGKFVLFTEGNPDGLKYIHRVVLRGLIPGMIYSYRVQSGSNIIDGFEFTAKRDDEDWSPQFLVYGDMGRIGGAPSLKRLIMEARSGRNTAALHVGDFTYDLQTDGGLNGDAFMNRIQDMAAWIPYMTCVGNHAKENIAWRSAYVVPRRKFYSFYVRAAIDRVDPGVDSEIPKTKPSTLLLLYLSWGGFVCGFSLLNPSVVYAGENDKNSVFANSGRHKGRFATKRRWSVLKNLARVSEEKSQEKQNDTEEEDIEPPRKTVTRSIQLRFVIQIRLINQSEPVYCFILPPVKLIKPNESEMTNKQIWFPGPLSLDNMVGETRSGLSSVFNIQCSKCGKINNVHTSNHHRTGSRGPKASDINSRAVLGSLHIGVGQTQLNNFLATLNIPTMNSQLFKMREREIGNSIEKVAKGSCDVYLEQEKENAEKSNNQGEVDSMPAIAVSYDMGWTKRGKGHNSHTGHGASMGLKTGKVLSYATRCKACRVCESSKKSGKVAKTHDCRKNHVGSSKSMESDVAVELWTNALNSGTQFSTYVGDDDSTTIADILNKVPYKVEKWSDTIHTKRSLTTRLYNLKDRFKNPHCSTLSNKVISYYAKCFSYAVTQNAGNPEFLKSSINSIVPHSFGEHSSCNISWCGFKKCPEGYKHTELPNGKNLHGEPLKNALTNIFSEYATDTVVKKLSPCANSQRNESLNNTIATKNPKTRYYGGSASNDFRVACGVAQRNLGYGYVSAALEILNIEPGYFCTSHEDLMDKKVLSDKNRKATKNFKYRRNQLRGQKSSQNSQKEAKEGKTYETAVALNLDTSVNQPSPRTHTHIEHLLENISDNELHDKGIYRVNKLKKKGSVSEEMAAAPHPHELLRSTTGKANFQRIARLLIGGGTSLMREIFDNNLPAPTLSEALSNPATEKLLRAKLTKPQLNCIYPSSGVCGNSEDFDISLLFQLLITVCKVIPSSTSSKDLTSTTDNNLARNLLRIKLFRTEVAHVNQNMEISDDDFQSLWQNISSAILEIAAHISPGKRNEWQDAIDDLLRGALTPEAEKNEQELIMWYQNDTDVKTRIEELQEEVARNTKAVEETHASIEALSSRLDDQQFGG</sequence>
<feature type="compositionally biased region" description="Polar residues" evidence="2">
    <location>
        <begin position="856"/>
        <end position="866"/>
    </location>
</feature>
<dbReference type="InterPro" id="IPR029052">
    <property type="entry name" value="Metallo-depent_PP-like"/>
</dbReference>
<evidence type="ECO:0000313" key="8">
    <source>
        <dbReference type="Proteomes" id="UP000225706"/>
    </source>
</evidence>
<dbReference type="GO" id="GO:0046872">
    <property type="term" value="F:metal ion binding"/>
    <property type="evidence" value="ECO:0007669"/>
    <property type="project" value="InterPro"/>
</dbReference>
<dbReference type="OrthoDB" id="5976735at2759"/>
<gene>
    <name evidence="7" type="primary">papl</name>
    <name evidence="7" type="ORF">AWC38_SpisGene3826</name>
</gene>
<dbReference type="Proteomes" id="UP000225706">
    <property type="component" value="Unassembled WGS sequence"/>
</dbReference>
<evidence type="ECO:0000313" key="7">
    <source>
        <dbReference type="EMBL" id="PFX31380.1"/>
    </source>
</evidence>
<dbReference type="AlphaFoldDB" id="A0A2B4SR79"/>
<name>A0A2B4SR79_STYPI</name>
<dbReference type="Pfam" id="PF18738">
    <property type="entry name" value="HEPN_DZIP3"/>
    <property type="match status" value="1"/>
</dbReference>
<dbReference type="InterPro" id="IPR008963">
    <property type="entry name" value="Purple_acid_Pase-like_N"/>
</dbReference>
<keyword evidence="8" id="KW-1185">Reference proteome</keyword>
<feature type="domain" description="Purple acid phosphatase N-terminal" evidence="4">
    <location>
        <begin position="40"/>
        <end position="130"/>
    </location>
</feature>
<evidence type="ECO:0000256" key="1">
    <source>
        <dbReference type="ARBA" id="ARBA00022729"/>
    </source>
</evidence>
<dbReference type="Pfam" id="PF16656">
    <property type="entry name" value="Pur_ac_phosph_N"/>
    <property type="match status" value="1"/>
</dbReference>
<dbReference type="InterPro" id="IPR015914">
    <property type="entry name" value="PAPs_N"/>
</dbReference>
<evidence type="ECO:0000259" key="5">
    <source>
        <dbReference type="Pfam" id="PF18738"/>
    </source>
</evidence>
<dbReference type="SUPFAM" id="SSF56300">
    <property type="entry name" value="Metallo-dependent phosphatases"/>
    <property type="match status" value="1"/>
</dbReference>
<accession>A0A2B4SR79</accession>
<feature type="domain" description="Mutator-like transposase" evidence="6">
    <location>
        <begin position="371"/>
        <end position="716"/>
    </location>
</feature>
<proteinExistence type="predicted"/>
<dbReference type="InterPro" id="IPR049012">
    <property type="entry name" value="Mutator_transp_dom"/>
</dbReference>
<dbReference type="Pfam" id="PF20700">
    <property type="entry name" value="Mutator"/>
    <property type="match status" value="1"/>
</dbReference>
<dbReference type="InterPro" id="IPR041249">
    <property type="entry name" value="HEPN_DZIP3"/>
</dbReference>
<evidence type="ECO:0000259" key="4">
    <source>
        <dbReference type="Pfam" id="PF16656"/>
    </source>
</evidence>
<evidence type="ECO:0000259" key="6">
    <source>
        <dbReference type="Pfam" id="PF20700"/>
    </source>
</evidence>
<dbReference type="Gene3D" id="2.60.40.380">
    <property type="entry name" value="Purple acid phosphatase-like, N-terminal"/>
    <property type="match status" value="1"/>
</dbReference>
<feature type="chain" id="PRO_5012247984" evidence="3">
    <location>
        <begin position="20"/>
        <end position="1175"/>
    </location>
</feature>
<dbReference type="PANTHER" id="PTHR45867">
    <property type="entry name" value="PURPLE ACID PHOSPHATASE"/>
    <property type="match status" value="1"/>
</dbReference>
<reference evidence="8" key="1">
    <citation type="journal article" date="2017" name="bioRxiv">
        <title>Comparative analysis of the genomes of Stylophora pistillata and Acropora digitifera provides evidence for extensive differences between species of corals.</title>
        <authorList>
            <person name="Voolstra C.R."/>
            <person name="Li Y."/>
            <person name="Liew Y.J."/>
            <person name="Baumgarten S."/>
            <person name="Zoccola D."/>
            <person name="Flot J.-F."/>
            <person name="Tambutte S."/>
            <person name="Allemand D."/>
            <person name="Aranda M."/>
        </authorList>
    </citation>
    <scope>NUCLEOTIDE SEQUENCE [LARGE SCALE GENOMIC DNA]</scope>
</reference>
<feature type="compositionally biased region" description="Basic residues" evidence="2">
    <location>
        <begin position="844"/>
        <end position="855"/>
    </location>
</feature>
<dbReference type="SUPFAM" id="SSF49363">
    <property type="entry name" value="Purple acid phosphatase, N-terminal domain"/>
    <property type="match status" value="1"/>
</dbReference>
<dbReference type="EMBL" id="LSMT01000036">
    <property type="protein sequence ID" value="PFX31380.1"/>
    <property type="molecule type" value="Genomic_DNA"/>
</dbReference>
<protein>
    <submittedName>
        <fullName evidence="7">Iron/zinc purple acid phosphatase-like protein</fullName>
    </submittedName>
</protein>
<feature type="signal peptide" evidence="3">
    <location>
        <begin position="1"/>
        <end position="19"/>
    </location>
</feature>
<organism evidence="7 8">
    <name type="scientific">Stylophora pistillata</name>
    <name type="common">Smooth cauliflower coral</name>
    <dbReference type="NCBI Taxonomy" id="50429"/>
    <lineage>
        <taxon>Eukaryota</taxon>
        <taxon>Metazoa</taxon>
        <taxon>Cnidaria</taxon>
        <taxon>Anthozoa</taxon>
        <taxon>Hexacorallia</taxon>
        <taxon>Scleractinia</taxon>
        <taxon>Astrocoeniina</taxon>
        <taxon>Pocilloporidae</taxon>
        <taxon>Stylophora</taxon>
    </lineage>
</organism>
<dbReference type="PANTHER" id="PTHR45867:SF10">
    <property type="entry name" value="PURPLE ACID PHOSPHATASE"/>
    <property type="match status" value="1"/>
</dbReference>
<dbReference type="GO" id="GO:0003993">
    <property type="term" value="F:acid phosphatase activity"/>
    <property type="evidence" value="ECO:0007669"/>
    <property type="project" value="InterPro"/>
</dbReference>
<evidence type="ECO:0000256" key="2">
    <source>
        <dbReference type="SAM" id="MobiDB-lite"/>
    </source>
</evidence>
<feature type="region of interest" description="Disordered" evidence="2">
    <location>
        <begin position="844"/>
        <end position="873"/>
    </location>
</feature>
<keyword evidence="1 3" id="KW-0732">Signal</keyword>
<evidence type="ECO:0000256" key="3">
    <source>
        <dbReference type="SAM" id="SignalP"/>
    </source>
</evidence>
<comment type="caution">
    <text evidence="7">The sequence shown here is derived from an EMBL/GenBank/DDBJ whole genome shotgun (WGS) entry which is preliminary data.</text>
</comment>
<feature type="domain" description="DZIP3-like HEPN" evidence="5">
    <location>
        <begin position="977"/>
        <end position="1121"/>
    </location>
</feature>
<dbReference type="Gene3D" id="3.60.21.10">
    <property type="match status" value="1"/>
</dbReference>